<gene>
    <name evidence="2" type="ORF">GCM10010862_30600</name>
</gene>
<reference evidence="3" key="1">
    <citation type="journal article" date="2019" name="Int. J. Syst. Evol. Microbiol.">
        <title>The Global Catalogue of Microorganisms (GCM) 10K type strain sequencing project: providing services to taxonomists for standard genome sequencing and annotation.</title>
        <authorList>
            <consortium name="The Broad Institute Genomics Platform"/>
            <consortium name="The Broad Institute Genome Sequencing Center for Infectious Disease"/>
            <person name="Wu L."/>
            <person name="Ma J."/>
        </authorList>
    </citation>
    <scope>NUCLEOTIDE SEQUENCE [LARGE SCALE GENOMIC DNA]</scope>
    <source>
        <strain evidence="3">NBRC 112416</strain>
    </source>
</reference>
<evidence type="ECO:0000259" key="1">
    <source>
        <dbReference type="Pfam" id="PF22751"/>
    </source>
</evidence>
<name>A0ABQ5W850_9HYPH</name>
<organism evidence="2 3">
    <name type="scientific">Devosia nitrariae</name>
    <dbReference type="NCBI Taxonomy" id="2071872"/>
    <lineage>
        <taxon>Bacteria</taxon>
        <taxon>Pseudomonadati</taxon>
        <taxon>Pseudomonadota</taxon>
        <taxon>Alphaproteobacteria</taxon>
        <taxon>Hyphomicrobiales</taxon>
        <taxon>Devosiaceae</taxon>
        <taxon>Devosia</taxon>
    </lineage>
</organism>
<keyword evidence="3" id="KW-1185">Reference proteome</keyword>
<accession>A0ABQ5W850</accession>
<dbReference type="EMBL" id="BSNS01000012">
    <property type="protein sequence ID" value="GLQ55801.1"/>
    <property type="molecule type" value="Genomic_DNA"/>
</dbReference>
<dbReference type="Proteomes" id="UP001156691">
    <property type="component" value="Unassembled WGS sequence"/>
</dbReference>
<evidence type="ECO:0000313" key="3">
    <source>
        <dbReference type="Proteomes" id="UP001156691"/>
    </source>
</evidence>
<dbReference type="InterPro" id="IPR054495">
    <property type="entry name" value="DUF488-N3a"/>
</dbReference>
<proteinExistence type="predicted"/>
<dbReference type="RefSeq" id="WP_284341213.1">
    <property type="nucleotide sequence ID" value="NZ_BSNS01000012.1"/>
</dbReference>
<dbReference type="Pfam" id="PF22751">
    <property type="entry name" value="DUF488-N3a"/>
    <property type="match status" value="1"/>
</dbReference>
<protein>
    <recommendedName>
        <fullName evidence="1">DUF488 domain-containing protein</fullName>
    </recommendedName>
</protein>
<evidence type="ECO:0000313" key="2">
    <source>
        <dbReference type="EMBL" id="GLQ55801.1"/>
    </source>
</evidence>
<sequence length="128" mass="14027">MSIHVVRLGSPRAKGEGLRLGTVRRPPRGVPKAEFASRDYYDVWLPVLSPSAELVVEAQAAADDKAWAAFVRKFKAEMKQPAASQTLDLLTALSRTTNLAVGCYCESEERCHRSVLRELLAERGAAMG</sequence>
<comment type="caution">
    <text evidence="2">The sequence shown here is derived from an EMBL/GenBank/DDBJ whole genome shotgun (WGS) entry which is preliminary data.</text>
</comment>
<feature type="domain" description="DUF488" evidence="1">
    <location>
        <begin position="3"/>
        <end position="124"/>
    </location>
</feature>